<organism evidence="1 2">
    <name type="scientific">Aneurinibacillus danicus</name>
    <dbReference type="NCBI Taxonomy" id="267746"/>
    <lineage>
        <taxon>Bacteria</taxon>
        <taxon>Bacillati</taxon>
        <taxon>Bacillota</taxon>
        <taxon>Bacilli</taxon>
        <taxon>Bacillales</taxon>
        <taxon>Paenibacillaceae</taxon>
        <taxon>Aneurinibacillus group</taxon>
        <taxon>Aneurinibacillus</taxon>
    </lineage>
</organism>
<accession>A0A511V7I0</accession>
<comment type="caution">
    <text evidence="1">The sequence shown here is derived from an EMBL/GenBank/DDBJ whole genome shotgun (WGS) entry which is preliminary data.</text>
</comment>
<dbReference type="SUPFAM" id="SSF51735">
    <property type="entry name" value="NAD(P)-binding Rossmann-fold domains"/>
    <property type="match status" value="1"/>
</dbReference>
<dbReference type="EMBL" id="BJXX01000096">
    <property type="protein sequence ID" value="GEN34739.1"/>
    <property type="molecule type" value="Genomic_DNA"/>
</dbReference>
<sequence length="71" mass="8269">MQDVINKTISKWGRIDILVNNAGACVREGLEDITDEERDMDTHLRGSFSWKQPILIYGRVVMFNEPWAYLL</sequence>
<dbReference type="InterPro" id="IPR036291">
    <property type="entry name" value="NAD(P)-bd_dom_sf"/>
</dbReference>
<evidence type="ECO:0000313" key="2">
    <source>
        <dbReference type="Proteomes" id="UP000321157"/>
    </source>
</evidence>
<dbReference type="Gene3D" id="3.40.50.720">
    <property type="entry name" value="NAD(P)-binding Rossmann-like Domain"/>
    <property type="match status" value="1"/>
</dbReference>
<reference evidence="1 2" key="1">
    <citation type="submission" date="2019-07" db="EMBL/GenBank/DDBJ databases">
        <title>Whole genome shotgun sequence of Aneurinibacillus danicus NBRC 102444.</title>
        <authorList>
            <person name="Hosoyama A."/>
            <person name="Uohara A."/>
            <person name="Ohji S."/>
            <person name="Ichikawa N."/>
        </authorList>
    </citation>
    <scope>NUCLEOTIDE SEQUENCE [LARGE SCALE GENOMIC DNA]</scope>
    <source>
        <strain evidence="1 2">NBRC 102444</strain>
    </source>
</reference>
<dbReference type="AlphaFoldDB" id="A0A511V7I0"/>
<evidence type="ECO:0000313" key="1">
    <source>
        <dbReference type="EMBL" id="GEN34739.1"/>
    </source>
</evidence>
<proteinExistence type="predicted"/>
<dbReference type="Proteomes" id="UP000321157">
    <property type="component" value="Unassembled WGS sequence"/>
</dbReference>
<keyword evidence="2" id="KW-1185">Reference proteome</keyword>
<gene>
    <name evidence="1" type="ORF">ADA01nite_21990</name>
</gene>
<name>A0A511V7I0_9BACL</name>
<protein>
    <submittedName>
        <fullName evidence="1">Uncharacterized protein</fullName>
    </submittedName>
</protein>